<dbReference type="GeneID" id="25729427"/>
<dbReference type="PANTHER" id="PTHR31793:SF27">
    <property type="entry name" value="NOVEL THIOESTERASE SUPERFAMILY DOMAIN AND SAPOSIN A-TYPE DOMAIN CONTAINING PROTEIN (0610012H03RIK)"/>
    <property type="match status" value="1"/>
</dbReference>
<sequence>MPMEVRFLDLDCYGVVSHAMYPQYFLHARCKAWEALGYPLDALLQTEGLMMATVEQTIKHMAPLRAEDRFYVQHTCAEAGSSRVVMQDRIVRIPRSLPAGGNSAHAPVDATPRVVASARAVLGALCAKEQRPMRMPAGLRAALLDNKRDFEEWAAEAGGAAGVPLLLDSEA</sequence>
<gene>
    <name evidence="3" type="ORF">MNEG_12099</name>
</gene>
<dbReference type="Gene3D" id="3.10.129.10">
    <property type="entry name" value="Hotdog Thioesterase"/>
    <property type="match status" value="1"/>
</dbReference>
<name>A0A0D2LWK0_9CHLO</name>
<dbReference type="InterPro" id="IPR029069">
    <property type="entry name" value="HotDog_dom_sf"/>
</dbReference>
<evidence type="ECO:0000313" key="4">
    <source>
        <dbReference type="Proteomes" id="UP000054498"/>
    </source>
</evidence>
<keyword evidence="4" id="KW-1185">Reference proteome</keyword>
<reference evidence="3 4" key="1">
    <citation type="journal article" date="2013" name="BMC Genomics">
        <title>Reconstruction of the lipid metabolism for the microalga Monoraphidium neglectum from its genome sequence reveals characteristics suitable for biofuel production.</title>
        <authorList>
            <person name="Bogen C."/>
            <person name="Al-Dilaimi A."/>
            <person name="Albersmeier A."/>
            <person name="Wichmann J."/>
            <person name="Grundmann M."/>
            <person name="Rupp O."/>
            <person name="Lauersen K.J."/>
            <person name="Blifernez-Klassen O."/>
            <person name="Kalinowski J."/>
            <person name="Goesmann A."/>
            <person name="Mussgnug J.H."/>
            <person name="Kruse O."/>
        </authorList>
    </citation>
    <scope>NUCLEOTIDE SEQUENCE [LARGE SCALE GENOMIC DNA]</scope>
    <source>
        <strain evidence="3 4">SAG 48.87</strain>
    </source>
</reference>
<dbReference type="EMBL" id="KK103282">
    <property type="protein sequence ID" value="KIY95864.1"/>
    <property type="molecule type" value="Genomic_DNA"/>
</dbReference>
<proteinExistence type="inferred from homology"/>
<evidence type="ECO:0000256" key="1">
    <source>
        <dbReference type="ARBA" id="ARBA00005953"/>
    </source>
</evidence>
<dbReference type="OrthoDB" id="588330at2759"/>
<dbReference type="Proteomes" id="UP000054498">
    <property type="component" value="Unassembled WGS sequence"/>
</dbReference>
<dbReference type="RefSeq" id="XP_013894884.1">
    <property type="nucleotide sequence ID" value="XM_014039430.1"/>
</dbReference>
<dbReference type="AlphaFoldDB" id="A0A0D2LWK0"/>
<organism evidence="3 4">
    <name type="scientific">Monoraphidium neglectum</name>
    <dbReference type="NCBI Taxonomy" id="145388"/>
    <lineage>
        <taxon>Eukaryota</taxon>
        <taxon>Viridiplantae</taxon>
        <taxon>Chlorophyta</taxon>
        <taxon>core chlorophytes</taxon>
        <taxon>Chlorophyceae</taxon>
        <taxon>CS clade</taxon>
        <taxon>Sphaeropleales</taxon>
        <taxon>Selenastraceae</taxon>
        <taxon>Monoraphidium</taxon>
    </lineage>
</organism>
<dbReference type="InterPro" id="IPR050563">
    <property type="entry name" value="4-hydroxybenzoyl-CoA_TE"/>
</dbReference>
<dbReference type="PANTHER" id="PTHR31793">
    <property type="entry name" value="4-HYDROXYBENZOYL-COA THIOESTERASE FAMILY MEMBER"/>
    <property type="match status" value="1"/>
</dbReference>
<dbReference type="CDD" id="cd00586">
    <property type="entry name" value="4HBT"/>
    <property type="match status" value="1"/>
</dbReference>
<dbReference type="Pfam" id="PF13279">
    <property type="entry name" value="4HBT_2"/>
    <property type="match status" value="1"/>
</dbReference>
<evidence type="ECO:0000313" key="3">
    <source>
        <dbReference type="EMBL" id="KIY95864.1"/>
    </source>
</evidence>
<dbReference type="SUPFAM" id="SSF54637">
    <property type="entry name" value="Thioesterase/thiol ester dehydrase-isomerase"/>
    <property type="match status" value="1"/>
</dbReference>
<keyword evidence="2" id="KW-0378">Hydrolase</keyword>
<dbReference type="KEGG" id="mng:MNEG_12099"/>
<dbReference type="GO" id="GO:0047617">
    <property type="term" value="F:fatty acyl-CoA hydrolase activity"/>
    <property type="evidence" value="ECO:0007669"/>
    <property type="project" value="TreeGrafter"/>
</dbReference>
<protein>
    <submittedName>
        <fullName evidence="3">Uncharacterized protein</fullName>
    </submittedName>
</protein>
<comment type="similarity">
    <text evidence="1">Belongs to the 4-hydroxybenzoyl-CoA thioesterase family.</text>
</comment>
<accession>A0A0D2LWK0</accession>
<evidence type="ECO:0000256" key="2">
    <source>
        <dbReference type="ARBA" id="ARBA00022801"/>
    </source>
</evidence>